<dbReference type="EMBL" id="AMZH03034001">
    <property type="protein sequence ID" value="RRT32080.1"/>
    <property type="molecule type" value="Genomic_DNA"/>
</dbReference>
<proteinExistence type="predicted"/>
<name>A0A426WXP4_ENSVE</name>
<protein>
    <submittedName>
        <fullName evidence="1">Uncharacterized protein</fullName>
    </submittedName>
</protein>
<sequence length="126" mass="13451">MGCCPCGRSPLAGGLAAIGRPLQVARPWPVAPAGGLAVASHLCMQTTYMWSPPAGNAYFRCNKHVEQFYVIQSHNTEIVYPCIPDLDGEDKGGQTSSSLAVSTQWISAAKLLRYDLATLAQREGGE</sequence>
<organism evidence="1 2">
    <name type="scientific">Ensete ventricosum</name>
    <name type="common">Abyssinian banana</name>
    <name type="synonym">Musa ensete</name>
    <dbReference type="NCBI Taxonomy" id="4639"/>
    <lineage>
        <taxon>Eukaryota</taxon>
        <taxon>Viridiplantae</taxon>
        <taxon>Streptophyta</taxon>
        <taxon>Embryophyta</taxon>
        <taxon>Tracheophyta</taxon>
        <taxon>Spermatophyta</taxon>
        <taxon>Magnoliopsida</taxon>
        <taxon>Liliopsida</taxon>
        <taxon>Zingiberales</taxon>
        <taxon>Musaceae</taxon>
        <taxon>Ensete</taxon>
    </lineage>
</organism>
<evidence type="ECO:0000313" key="2">
    <source>
        <dbReference type="Proteomes" id="UP000287651"/>
    </source>
</evidence>
<dbReference type="AlphaFoldDB" id="A0A426WXP4"/>
<reference evidence="1 2" key="1">
    <citation type="journal article" date="2014" name="Agronomy (Basel)">
        <title>A Draft Genome Sequence for Ensete ventricosum, the Drought-Tolerant Tree Against Hunger.</title>
        <authorList>
            <person name="Harrison J."/>
            <person name="Moore K.A."/>
            <person name="Paszkiewicz K."/>
            <person name="Jones T."/>
            <person name="Grant M."/>
            <person name="Ambacheew D."/>
            <person name="Muzemil S."/>
            <person name="Studholme D.J."/>
        </authorList>
    </citation>
    <scope>NUCLEOTIDE SEQUENCE [LARGE SCALE GENOMIC DNA]</scope>
</reference>
<comment type="caution">
    <text evidence="1">The sequence shown here is derived from an EMBL/GenBank/DDBJ whole genome shotgun (WGS) entry which is preliminary data.</text>
</comment>
<accession>A0A426WXP4</accession>
<evidence type="ECO:0000313" key="1">
    <source>
        <dbReference type="EMBL" id="RRT32080.1"/>
    </source>
</evidence>
<dbReference type="Proteomes" id="UP000287651">
    <property type="component" value="Unassembled WGS sequence"/>
</dbReference>
<gene>
    <name evidence="1" type="ORF">B296_00056630</name>
</gene>